<accession>A0AAV1Y7V4</accession>
<keyword evidence="4" id="KW-1185">Reference proteome</keyword>
<dbReference type="AlphaFoldDB" id="A0AAV1Y7V4"/>
<feature type="region of interest" description="Disordered" evidence="1">
    <location>
        <begin position="1"/>
        <end position="46"/>
    </location>
</feature>
<dbReference type="SMART" id="SM00717">
    <property type="entry name" value="SANT"/>
    <property type="match status" value="1"/>
</dbReference>
<evidence type="ECO:0000313" key="4">
    <source>
        <dbReference type="Proteomes" id="UP001497480"/>
    </source>
</evidence>
<comment type="caution">
    <text evidence="3">The sequence shown here is derived from an EMBL/GenBank/DDBJ whole genome shotgun (WGS) entry which is preliminary data.</text>
</comment>
<name>A0AAV1Y7V4_LUPLU</name>
<reference evidence="3 4" key="1">
    <citation type="submission" date="2024-03" db="EMBL/GenBank/DDBJ databases">
        <authorList>
            <person name="Martinez-Hernandez J."/>
        </authorList>
    </citation>
    <scope>NUCLEOTIDE SEQUENCE [LARGE SCALE GENOMIC DNA]</scope>
</reference>
<feature type="region of interest" description="Disordered" evidence="1">
    <location>
        <begin position="267"/>
        <end position="301"/>
    </location>
</feature>
<dbReference type="PROSITE" id="PS50090">
    <property type="entry name" value="MYB_LIKE"/>
    <property type="match status" value="1"/>
</dbReference>
<dbReference type="PANTHER" id="PTHR47211:SF3">
    <property type="entry name" value="TRIHELIX TRANSCRIPTION FACTOR ASR3-LIKE"/>
    <property type="match status" value="1"/>
</dbReference>
<dbReference type="PANTHER" id="PTHR47211">
    <property type="entry name" value="TRIHELIX TRANSCRIPTION FACTOR ASR3"/>
    <property type="match status" value="1"/>
</dbReference>
<proteinExistence type="predicted"/>
<dbReference type="InterPro" id="IPR001005">
    <property type="entry name" value="SANT/Myb"/>
</dbReference>
<feature type="region of interest" description="Disordered" evidence="1">
    <location>
        <begin position="193"/>
        <end position="219"/>
    </location>
</feature>
<dbReference type="InterPro" id="IPR044822">
    <property type="entry name" value="Myb_DNA-bind_4"/>
</dbReference>
<feature type="compositionally biased region" description="Polar residues" evidence="1">
    <location>
        <begin position="1"/>
        <end position="32"/>
    </location>
</feature>
<organism evidence="3 4">
    <name type="scientific">Lupinus luteus</name>
    <name type="common">European yellow lupine</name>
    <dbReference type="NCBI Taxonomy" id="3873"/>
    <lineage>
        <taxon>Eukaryota</taxon>
        <taxon>Viridiplantae</taxon>
        <taxon>Streptophyta</taxon>
        <taxon>Embryophyta</taxon>
        <taxon>Tracheophyta</taxon>
        <taxon>Spermatophyta</taxon>
        <taxon>Magnoliopsida</taxon>
        <taxon>eudicotyledons</taxon>
        <taxon>Gunneridae</taxon>
        <taxon>Pentapetalae</taxon>
        <taxon>rosids</taxon>
        <taxon>fabids</taxon>
        <taxon>Fabales</taxon>
        <taxon>Fabaceae</taxon>
        <taxon>Papilionoideae</taxon>
        <taxon>50 kb inversion clade</taxon>
        <taxon>genistoids sensu lato</taxon>
        <taxon>core genistoids</taxon>
        <taxon>Genisteae</taxon>
        <taxon>Lupinus</taxon>
    </lineage>
</organism>
<feature type="compositionally biased region" description="Acidic residues" evidence="1">
    <location>
        <begin position="200"/>
        <end position="211"/>
    </location>
</feature>
<protein>
    <recommendedName>
        <fullName evidence="2">Myb-like domain-containing protein</fullName>
    </recommendedName>
</protein>
<dbReference type="Pfam" id="PF13837">
    <property type="entry name" value="Myb_DNA-bind_4"/>
    <property type="match status" value="1"/>
</dbReference>
<dbReference type="Gene3D" id="1.10.10.60">
    <property type="entry name" value="Homeodomain-like"/>
    <property type="match status" value="1"/>
</dbReference>
<gene>
    <name evidence="3" type="ORF">LLUT_LOCUS31126</name>
</gene>
<feature type="domain" description="Myb-like" evidence="2">
    <location>
        <begin position="48"/>
        <end position="114"/>
    </location>
</feature>
<dbReference type="EMBL" id="CAXHTB010000022">
    <property type="protein sequence ID" value="CAL0330066.1"/>
    <property type="molecule type" value="Genomic_DNA"/>
</dbReference>
<sequence length="361" mass="40640">MASNSEKIGETASTDSPTATPVEKQSATTTESVGDPNSERIKPTRYPRWTRQETLLLIEAKKMVENRDHLCNLKPSSILLNHTDPKWNIVSSCIQQQGVKRGPIQCRKRWGNLLTDFRKVKKYESDMKDDGESYWMMRSDKRKENKLPGFFDEVVYRILDGEALSGVALPLTLIKMTSKPENSAENVEKVNVLGQSKDDEYNDDDDDDDDDKSIADTEKMSWSTEKNTFEAKSERKMGFSAIRASSSKGTLLRGSVKVTPTLALALAPPGNYIDSGSEKEPESEEGNKRRRLSAENDEDSTNFSNDVIKVLRRNTNMMKTYLETQNMNHQLAMEQQKVQSDKLVAALGKITDAISKIADKL</sequence>
<evidence type="ECO:0000256" key="1">
    <source>
        <dbReference type="SAM" id="MobiDB-lite"/>
    </source>
</evidence>
<evidence type="ECO:0000259" key="2">
    <source>
        <dbReference type="PROSITE" id="PS50090"/>
    </source>
</evidence>
<dbReference type="Proteomes" id="UP001497480">
    <property type="component" value="Unassembled WGS sequence"/>
</dbReference>
<evidence type="ECO:0000313" key="3">
    <source>
        <dbReference type="EMBL" id="CAL0330066.1"/>
    </source>
</evidence>